<dbReference type="CDD" id="cd13639">
    <property type="entry name" value="PBP2_OpuAC_like"/>
    <property type="match status" value="1"/>
</dbReference>
<dbReference type="Gene3D" id="3.40.190.10">
    <property type="entry name" value="Periplasmic binding protein-like II"/>
    <property type="match status" value="1"/>
</dbReference>
<dbReference type="GO" id="GO:0031460">
    <property type="term" value="P:glycine betaine transport"/>
    <property type="evidence" value="ECO:0007669"/>
    <property type="project" value="TreeGrafter"/>
</dbReference>
<keyword evidence="8" id="KW-1185">Reference proteome</keyword>
<dbReference type="Proteomes" id="UP000272015">
    <property type="component" value="Unassembled WGS sequence"/>
</dbReference>
<dbReference type="SUPFAM" id="SSF53850">
    <property type="entry name" value="Periplasmic binding protein-like II"/>
    <property type="match status" value="1"/>
</dbReference>
<comment type="subcellular location">
    <subcellularLocation>
        <location evidence="1">Cell membrane</location>
    </subcellularLocation>
</comment>
<feature type="domain" description="ABC-type glycine betaine transport system substrate-binding" evidence="6">
    <location>
        <begin position="43"/>
        <end position="291"/>
    </location>
</feature>
<evidence type="ECO:0000313" key="7">
    <source>
        <dbReference type="EMBL" id="RJT89763.1"/>
    </source>
</evidence>
<feature type="chain" id="PRO_5039209079" evidence="5">
    <location>
        <begin position="22"/>
        <end position="301"/>
    </location>
</feature>
<dbReference type="RefSeq" id="WP_119973118.1">
    <property type="nucleotide sequence ID" value="NZ_JBHSQA010000015.1"/>
</dbReference>
<dbReference type="InterPro" id="IPR007210">
    <property type="entry name" value="ABC_Gly_betaine_transp_sub-bd"/>
</dbReference>
<keyword evidence="5" id="KW-0732">Signal</keyword>
<keyword evidence="4" id="KW-0472">Membrane</keyword>
<protein>
    <submittedName>
        <fullName evidence="7">Glycine betaine ABC transporter substrate-binding protein</fullName>
    </submittedName>
</protein>
<dbReference type="EMBL" id="QZVS01000069">
    <property type="protein sequence ID" value="RJT89763.1"/>
    <property type="molecule type" value="Genomic_DNA"/>
</dbReference>
<evidence type="ECO:0000313" key="8">
    <source>
        <dbReference type="Proteomes" id="UP000272015"/>
    </source>
</evidence>
<dbReference type="GO" id="GO:0005275">
    <property type="term" value="F:amine transmembrane transporter activity"/>
    <property type="evidence" value="ECO:0007669"/>
    <property type="project" value="TreeGrafter"/>
</dbReference>
<sequence length="301" mass="32099">MKSIKLITALAIATTAALTLGACSNSGSGGGGDDSGDAAGTTLSMGYVAGWTDQESLTYLIKNQLEKLGYSIEVETLADNGPIFAATANGDLDIFASTWPDITHKSYMDEFGETLESLNVYYDNAKLTLAVPSYSSAYSIADLTGEGSTFNSEIIGVEPGAGLTRVTQEDAMPAYGLDDWTLRTSSTASMLTVLGEALENKEEIVVTLWRPFWANSAYDMRDLEDPEGAMGEAESLQTLAVEGFSEEHPDAAELIAGIQLDDDAYGALESLITSDEYLDDFEGAVAKWIEENPDAFPTLIP</sequence>
<dbReference type="PANTHER" id="PTHR47737:SF1">
    <property type="entry name" value="GLYCINE BETAINE_PROLINE BETAINE TRANSPORT SYSTEM PERMEASE PROTEIN PROW"/>
    <property type="match status" value="1"/>
</dbReference>
<dbReference type="PROSITE" id="PS51257">
    <property type="entry name" value="PROKAR_LIPOPROTEIN"/>
    <property type="match status" value="1"/>
</dbReference>
<keyword evidence="2" id="KW-0813">Transport</keyword>
<evidence type="ECO:0000256" key="3">
    <source>
        <dbReference type="ARBA" id="ARBA00022475"/>
    </source>
</evidence>
<dbReference type="OrthoDB" id="9787902at2"/>
<evidence type="ECO:0000256" key="1">
    <source>
        <dbReference type="ARBA" id="ARBA00004236"/>
    </source>
</evidence>
<reference evidence="7 8" key="1">
    <citation type="submission" date="2018-09" db="EMBL/GenBank/DDBJ databases">
        <title>Novel species of Cryobacterium.</title>
        <authorList>
            <person name="Liu Q."/>
            <person name="Xin Y.-H."/>
        </authorList>
    </citation>
    <scope>NUCLEOTIDE SEQUENCE [LARGE SCALE GENOMIC DNA]</scope>
    <source>
        <strain evidence="7 8">Hh39</strain>
    </source>
</reference>
<evidence type="ECO:0000256" key="2">
    <source>
        <dbReference type="ARBA" id="ARBA00022448"/>
    </source>
</evidence>
<dbReference type="AlphaFoldDB" id="A0A3A5MRT1"/>
<gene>
    <name evidence="7" type="ORF">D6T64_05960</name>
</gene>
<evidence type="ECO:0000259" key="6">
    <source>
        <dbReference type="Pfam" id="PF04069"/>
    </source>
</evidence>
<dbReference type="Pfam" id="PF04069">
    <property type="entry name" value="OpuAC"/>
    <property type="match status" value="1"/>
</dbReference>
<name>A0A3A5MRT1_9MICO</name>
<organism evidence="7 8">
    <name type="scientific">Cryobacterium melibiosiphilum</name>
    <dbReference type="NCBI Taxonomy" id="995039"/>
    <lineage>
        <taxon>Bacteria</taxon>
        <taxon>Bacillati</taxon>
        <taxon>Actinomycetota</taxon>
        <taxon>Actinomycetes</taxon>
        <taxon>Micrococcales</taxon>
        <taxon>Microbacteriaceae</taxon>
        <taxon>Cryobacterium</taxon>
    </lineage>
</organism>
<dbReference type="GO" id="GO:0015871">
    <property type="term" value="P:choline transport"/>
    <property type="evidence" value="ECO:0007669"/>
    <property type="project" value="TreeGrafter"/>
</dbReference>
<proteinExistence type="predicted"/>
<dbReference type="PANTHER" id="PTHR47737">
    <property type="entry name" value="GLYCINE BETAINE/PROLINE BETAINE TRANSPORT SYSTEM PERMEASE PROTEIN PROW"/>
    <property type="match status" value="1"/>
</dbReference>
<feature type="signal peptide" evidence="5">
    <location>
        <begin position="1"/>
        <end position="21"/>
    </location>
</feature>
<dbReference type="GO" id="GO:0043190">
    <property type="term" value="C:ATP-binding cassette (ABC) transporter complex"/>
    <property type="evidence" value="ECO:0007669"/>
    <property type="project" value="InterPro"/>
</dbReference>
<evidence type="ECO:0000256" key="4">
    <source>
        <dbReference type="ARBA" id="ARBA00023136"/>
    </source>
</evidence>
<keyword evidence="3" id="KW-1003">Cell membrane</keyword>
<dbReference type="GO" id="GO:0015226">
    <property type="term" value="F:carnitine transmembrane transporter activity"/>
    <property type="evidence" value="ECO:0007669"/>
    <property type="project" value="TreeGrafter"/>
</dbReference>
<accession>A0A3A5MRT1</accession>
<evidence type="ECO:0000256" key="5">
    <source>
        <dbReference type="SAM" id="SignalP"/>
    </source>
</evidence>
<dbReference type="Gene3D" id="3.40.190.100">
    <property type="entry name" value="Glycine betaine-binding periplasmic protein, domain 2"/>
    <property type="match status" value="1"/>
</dbReference>
<comment type="caution">
    <text evidence="7">The sequence shown here is derived from an EMBL/GenBank/DDBJ whole genome shotgun (WGS) entry which is preliminary data.</text>
</comment>